<keyword evidence="3" id="KW-1185">Reference proteome</keyword>
<reference evidence="3" key="1">
    <citation type="journal article" date="2019" name="Int. J. Syst. Evol. Microbiol.">
        <title>The Global Catalogue of Microorganisms (GCM) 10K type strain sequencing project: providing services to taxonomists for standard genome sequencing and annotation.</title>
        <authorList>
            <consortium name="The Broad Institute Genomics Platform"/>
            <consortium name="The Broad Institute Genome Sequencing Center for Infectious Disease"/>
            <person name="Wu L."/>
            <person name="Ma J."/>
        </authorList>
    </citation>
    <scope>NUCLEOTIDE SEQUENCE [LARGE SCALE GENOMIC DNA]</scope>
    <source>
        <strain evidence="3">CCM 8749</strain>
    </source>
</reference>
<dbReference type="RefSeq" id="WP_379892545.1">
    <property type="nucleotide sequence ID" value="NZ_CBCSCT010000018.1"/>
</dbReference>
<dbReference type="EMBL" id="JBHSQV010000028">
    <property type="protein sequence ID" value="MFC5985573.1"/>
    <property type="molecule type" value="Genomic_DNA"/>
</dbReference>
<name>A0ABW1IL56_9BACL</name>
<feature type="transmembrane region" description="Helical" evidence="1">
    <location>
        <begin position="12"/>
        <end position="30"/>
    </location>
</feature>
<keyword evidence="1" id="KW-1133">Transmembrane helix</keyword>
<comment type="caution">
    <text evidence="2">The sequence shown here is derived from an EMBL/GenBank/DDBJ whole genome shotgun (WGS) entry which is preliminary data.</text>
</comment>
<evidence type="ECO:0000313" key="2">
    <source>
        <dbReference type="EMBL" id="MFC5985573.1"/>
    </source>
</evidence>
<feature type="transmembrane region" description="Helical" evidence="1">
    <location>
        <begin position="50"/>
        <end position="73"/>
    </location>
</feature>
<gene>
    <name evidence="2" type="ORF">ACFPXP_03860</name>
</gene>
<dbReference type="Proteomes" id="UP001596250">
    <property type="component" value="Unassembled WGS sequence"/>
</dbReference>
<proteinExistence type="predicted"/>
<sequence length="95" mass="11005">MIYFEKLNRLANWCFAATGLLFVMTIIFFATSQFSEIMEYNFTNDMRGSFFTVVFFVLSVFCLFLGIVLKCLVNEANGEMQLIEARLSQLEKQIS</sequence>
<evidence type="ECO:0000313" key="3">
    <source>
        <dbReference type="Proteomes" id="UP001596250"/>
    </source>
</evidence>
<evidence type="ECO:0000256" key="1">
    <source>
        <dbReference type="SAM" id="Phobius"/>
    </source>
</evidence>
<protein>
    <submittedName>
        <fullName evidence="2">Uncharacterized protein</fullName>
    </submittedName>
</protein>
<accession>A0ABW1IL56</accession>
<keyword evidence="1" id="KW-0472">Membrane</keyword>
<organism evidence="2 3">
    <name type="scientific">Marinicrinis lubricantis</name>
    <dbReference type="NCBI Taxonomy" id="2086470"/>
    <lineage>
        <taxon>Bacteria</taxon>
        <taxon>Bacillati</taxon>
        <taxon>Bacillota</taxon>
        <taxon>Bacilli</taxon>
        <taxon>Bacillales</taxon>
        <taxon>Paenibacillaceae</taxon>
    </lineage>
</organism>
<keyword evidence="1" id="KW-0812">Transmembrane</keyword>